<dbReference type="Proteomes" id="UP000299102">
    <property type="component" value="Unassembled WGS sequence"/>
</dbReference>
<proteinExistence type="predicted"/>
<evidence type="ECO:0000256" key="1">
    <source>
        <dbReference type="SAM" id="MobiDB-lite"/>
    </source>
</evidence>
<evidence type="ECO:0000313" key="3">
    <source>
        <dbReference type="Proteomes" id="UP000299102"/>
    </source>
</evidence>
<feature type="compositionally biased region" description="Basic residues" evidence="1">
    <location>
        <begin position="103"/>
        <end position="119"/>
    </location>
</feature>
<comment type="caution">
    <text evidence="2">The sequence shown here is derived from an EMBL/GenBank/DDBJ whole genome shotgun (WGS) entry which is preliminary data.</text>
</comment>
<sequence length="206" mass="23040">MVTVVWFEFQTHTLNVYMVWFVYQLFACGGHHHPRTLATPEECVSGRANRKERRVRQKEVVGSWAYPEGDRARKFVLCHLISGIISSNKVSLIRRVSSGGTHGYRRRTRGGRATGRGHKPPVGTTDLDQTLQVNFNYLLSPGHTRVLRKGNIGAPSLKCSKPIKQVDATIRYSSVALGTCFLKSDSEFLVRANEQDNAQRATATAL</sequence>
<keyword evidence="3" id="KW-1185">Reference proteome</keyword>
<evidence type="ECO:0000313" key="2">
    <source>
        <dbReference type="EMBL" id="GBP59784.1"/>
    </source>
</evidence>
<feature type="region of interest" description="Disordered" evidence="1">
    <location>
        <begin position="100"/>
        <end position="125"/>
    </location>
</feature>
<dbReference type="EMBL" id="BGZK01000771">
    <property type="protein sequence ID" value="GBP59784.1"/>
    <property type="molecule type" value="Genomic_DNA"/>
</dbReference>
<organism evidence="2 3">
    <name type="scientific">Eumeta variegata</name>
    <name type="common">Bagworm moth</name>
    <name type="synonym">Eumeta japonica</name>
    <dbReference type="NCBI Taxonomy" id="151549"/>
    <lineage>
        <taxon>Eukaryota</taxon>
        <taxon>Metazoa</taxon>
        <taxon>Ecdysozoa</taxon>
        <taxon>Arthropoda</taxon>
        <taxon>Hexapoda</taxon>
        <taxon>Insecta</taxon>
        <taxon>Pterygota</taxon>
        <taxon>Neoptera</taxon>
        <taxon>Endopterygota</taxon>
        <taxon>Lepidoptera</taxon>
        <taxon>Glossata</taxon>
        <taxon>Ditrysia</taxon>
        <taxon>Tineoidea</taxon>
        <taxon>Psychidae</taxon>
        <taxon>Oiketicinae</taxon>
        <taxon>Eumeta</taxon>
    </lineage>
</organism>
<dbReference type="AlphaFoldDB" id="A0A4C1XBI8"/>
<name>A0A4C1XBI8_EUMVA</name>
<accession>A0A4C1XBI8</accession>
<protein>
    <submittedName>
        <fullName evidence="2">Uncharacterized protein</fullName>
    </submittedName>
</protein>
<reference evidence="2 3" key="1">
    <citation type="journal article" date="2019" name="Commun. Biol.">
        <title>The bagworm genome reveals a unique fibroin gene that provides high tensile strength.</title>
        <authorList>
            <person name="Kono N."/>
            <person name="Nakamura H."/>
            <person name="Ohtoshi R."/>
            <person name="Tomita M."/>
            <person name="Numata K."/>
            <person name="Arakawa K."/>
        </authorList>
    </citation>
    <scope>NUCLEOTIDE SEQUENCE [LARGE SCALE GENOMIC DNA]</scope>
</reference>
<gene>
    <name evidence="2" type="ORF">EVAR_30053_1</name>
</gene>